<organism evidence="1 2">
    <name type="scientific">Parerythrobacter lacustris</name>
    <dbReference type="NCBI Taxonomy" id="2969984"/>
    <lineage>
        <taxon>Bacteria</taxon>
        <taxon>Pseudomonadati</taxon>
        <taxon>Pseudomonadota</taxon>
        <taxon>Alphaproteobacteria</taxon>
        <taxon>Sphingomonadales</taxon>
        <taxon>Erythrobacteraceae</taxon>
        <taxon>Parerythrobacter</taxon>
    </lineage>
</organism>
<gene>
    <name evidence="1" type="ORF">NSO95_02205</name>
</gene>
<name>A0ABT1XM65_9SPHN</name>
<proteinExistence type="predicted"/>
<accession>A0ABT1XM65</accession>
<dbReference type="RefSeq" id="WP_257594504.1">
    <property type="nucleotide sequence ID" value="NZ_JANKHH010000001.1"/>
</dbReference>
<evidence type="ECO:0000313" key="1">
    <source>
        <dbReference type="EMBL" id="MCR2832748.1"/>
    </source>
</evidence>
<comment type="caution">
    <text evidence="1">The sequence shown here is derived from an EMBL/GenBank/DDBJ whole genome shotgun (WGS) entry which is preliminary data.</text>
</comment>
<reference evidence="1 2" key="1">
    <citation type="submission" date="2022-08" db="EMBL/GenBank/DDBJ databases">
        <title>Polyphasic taxonomy analysis of Qipengyuania sp.RS5-5.</title>
        <authorList>
            <person name="Xamxidin M."/>
            <person name="Wu M."/>
        </authorList>
    </citation>
    <scope>NUCLEOTIDE SEQUENCE [LARGE SCALE GENOMIC DNA]</scope>
    <source>
        <strain evidence="1 2">RS5-5</strain>
    </source>
</reference>
<protein>
    <submittedName>
        <fullName evidence="1">Uncharacterized protein</fullName>
    </submittedName>
</protein>
<sequence>MIGTLRQQEGLFKMVKYRDEALNIRKLMREAEAVSDEAMVAFAKLKAAMLSARQSPEIPVYVGQRAIMRLTQAEQQALSISTNLLRVHDELSNIAREFCGPDTGDQTKVPASALNAEIPVAEAQFS</sequence>
<evidence type="ECO:0000313" key="2">
    <source>
        <dbReference type="Proteomes" id="UP001206067"/>
    </source>
</evidence>
<dbReference type="EMBL" id="JANKHH010000001">
    <property type="protein sequence ID" value="MCR2832748.1"/>
    <property type="molecule type" value="Genomic_DNA"/>
</dbReference>
<dbReference type="Proteomes" id="UP001206067">
    <property type="component" value="Unassembled WGS sequence"/>
</dbReference>
<keyword evidence="2" id="KW-1185">Reference proteome</keyword>